<gene>
    <name evidence="2" type="ORF">F4556_007297</name>
</gene>
<protein>
    <submittedName>
        <fullName evidence="2">Uncharacterized protein</fullName>
    </submittedName>
</protein>
<dbReference type="AlphaFoldDB" id="A0A7W7WLF9"/>
<organism evidence="2 3">
    <name type="scientific">Kitasatospora gansuensis</name>
    <dbReference type="NCBI Taxonomy" id="258050"/>
    <lineage>
        <taxon>Bacteria</taxon>
        <taxon>Bacillati</taxon>
        <taxon>Actinomycetota</taxon>
        <taxon>Actinomycetes</taxon>
        <taxon>Kitasatosporales</taxon>
        <taxon>Streptomycetaceae</taxon>
        <taxon>Kitasatospora</taxon>
    </lineage>
</organism>
<comment type="caution">
    <text evidence="2">The sequence shown here is derived from an EMBL/GenBank/DDBJ whole genome shotgun (WGS) entry which is preliminary data.</text>
</comment>
<feature type="chain" id="PRO_5039254632" evidence="1">
    <location>
        <begin position="24"/>
        <end position="163"/>
    </location>
</feature>
<keyword evidence="1" id="KW-0732">Signal</keyword>
<evidence type="ECO:0000313" key="2">
    <source>
        <dbReference type="EMBL" id="MBB4951762.1"/>
    </source>
</evidence>
<sequence length="163" mass="17238">MRITIRAAQLLTAVVALFGLAFAATPASATTGSGTWNLPGGDRWQVNAWHCGVYQSDCSWSASTKLLGNSPARAKSIQNRAELEAHGIRASIKISKAPSATLTMKSRSLGEVRWRNTNTWISDTSGSMHPGGITSYVSVRSCGSGQVTSSINVSEKCVYAGAF</sequence>
<name>A0A7W7WLF9_9ACTN</name>
<proteinExistence type="predicted"/>
<evidence type="ECO:0000313" key="3">
    <source>
        <dbReference type="Proteomes" id="UP000573327"/>
    </source>
</evidence>
<feature type="signal peptide" evidence="1">
    <location>
        <begin position="1"/>
        <end position="23"/>
    </location>
</feature>
<dbReference type="EMBL" id="JACHJR010000001">
    <property type="protein sequence ID" value="MBB4951762.1"/>
    <property type="molecule type" value="Genomic_DNA"/>
</dbReference>
<evidence type="ECO:0000256" key="1">
    <source>
        <dbReference type="SAM" id="SignalP"/>
    </source>
</evidence>
<dbReference type="RefSeq" id="WP_184923950.1">
    <property type="nucleotide sequence ID" value="NZ_JACHJR010000001.1"/>
</dbReference>
<keyword evidence="3" id="KW-1185">Reference proteome</keyword>
<accession>A0A7W7WLF9</accession>
<reference evidence="2 3" key="1">
    <citation type="submission" date="2020-08" db="EMBL/GenBank/DDBJ databases">
        <title>Sequencing the genomes of 1000 actinobacteria strains.</title>
        <authorList>
            <person name="Klenk H.-P."/>
        </authorList>
    </citation>
    <scope>NUCLEOTIDE SEQUENCE [LARGE SCALE GENOMIC DNA]</scope>
    <source>
        <strain evidence="2 3">DSM 44786</strain>
    </source>
</reference>
<dbReference type="Proteomes" id="UP000573327">
    <property type="component" value="Unassembled WGS sequence"/>
</dbReference>